<evidence type="ECO:0008006" key="5">
    <source>
        <dbReference type="Google" id="ProtNLM"/>
    </source>
</evidence>
<evidence type="ECO:0000256" key="2">
    <source>
        <dbReference type="SAM" id="Phobius"/>
    </source>
</evidence>
<keyword evidence="2" id="KW-1133">Transmembrane helix</keyword>
<dbReference type="EMBL" id="BAABLM010000002">
    <property type="protein sequence ID" value="GAA4671964.1"/>
    <property type="molecule type" value="Genomic_DNA"/>
</dbReference>
<organism evidence="3 4">
    <name type="scientific">Frondihabitans cladoniiphilus</name>
    <dbReference type="NCBI Taxonomy" id="715785"/>
    <lineage>
        <taxon>Bacteria</taxon>
        <taxon>Bacillati</taxon>
        <taxon>Actinomycetota</taxon>
        <taxon>Actinomycetes</taxon>
        <taxon>Micrococcales</taxon>
        <taxon>Microbacteriaceae</taxon>
        <taxon>Frondihabitans</taxon>
    </lineage>
</organism>
<gene>
    <name evidence="3" type="ORF">GCM10025780_14860</name>
</gene>
<feature type="compositionally biased region" description="Low complexity" evidence="1">
    <location>
        <begin position="356"/>
        <end position="365"/>
    </location>
</feature>
<keyword evidence="2" id="KW-0472">Membrane</keyword>
<protein>
    <recommendedName>
        <fullName evidence="5">Large exoprotein</fullName>
    </recommendedName>
</protein>
<feature type="transmembrane region" description="Helical" evidence="2">
    <location>
        <begin position="166"/>
        <end position="189"/>
    </location>
</feature>
<name>A0ABP8VUJ0_9MICO</name>
<dbReference type="Proteomes" id="UP001501295">
    <property type="component" value="Unassembled WGS sequence"/>
</dbReference>
<keyword evidence="2" id="KW-0812">Transmembrane</keyword>
<evidence type="ECO:0000313" key="3">
    <source>
        <dbReference type="EMBL" id="GAA4671964.1"/>
    </source>
</evidence>
<reference evidence="4" key="1">
    <citation type="journal article" date="2019" name="Int. J. Syst. Evol. Microbiol.">
        <title>The Global Catalogue of Microorganisms (GCM) 10K type strain sequencing project: providing services to taxonomists for standard genome sequencing and annotation.</title>
        <authorList>
            <consortium name="The Broad Institute Genomics Platform"/>
            <consortium name="The Broad Institute Genome Sequencing Center for Infectious Disease"/>
            <person name="Wu L."/>
            <person name="Ma J."/>
        </authorList>
    </citation>
    <scope>NUCLEOTIDE SEQUENCE [LARGE SCALE GENOMIC DNA]</scope>
    <source>
        <strain evidence="4">JCM 18956</strain>
    </source>
</reference>
<keyword evidence="4" id="KW-1185">Reference proteome</keyword>
<feature type="transmembrane region" description="Helical" evidence="2">
    <location>
        <begin position="20"/>
        <end position="38"/>
    </location>
</feature>
<evidence type="ECO:0000256" key="1">
    <source>
        <dbReference type="SAM" id="MobiDB-lite"/>
    </source>
</evidence>
<evidence type="ECO:0000313" key="4">
    <source>
        <dbReference type="Proteomes" id="UP001501295"/>
    </source>
</evidence>
<sequence length="400" mass="43069">MNRAGCHAAPTLATMGIGSWGGGIVLGLVALLWLAYLIPSWHKRQEYLATERNAVRLQQTLRILAETSEVPEEIHIEANARSVASAQRILRSESAKREAIRRAQEAARQRAITRELAATAPVLRAAANQPALAARRLRRTRLVATLVLVASLVAFVFGVVNLASDWLLLAAGLVFGAGSVAVLTQLAAVSRARARRSQAAPESVVAEPVQAQALQDFAPRTTAVAHLEARDARAAVEAERTWTPVPVPRPLYLRRGSVRGLARSSAAPASPVSQADVDALRASAASSVDDLRRAQQEAALEAQHEALREVALAEAALDASRRRQESPVRIVSAAPAPVDIDLDVDVDVDRSPNKTPAAAPAASVDRAPRPESRFARMGFLDENETQEIQLDEILRRRRAV</sequence>
<proteinExistence type="predicted"/>
<feature type="transmembrane region" description="Helical" evidence="2">
    <location>
        <begin position="142"/>
        <end position="160"/>
    </location>
</feature>
<feature type="region of interest" description="Disordered" evidence="1">
    <location>
        <begin position="348"/>
        <end position="379"/>
    </location>
</feature>
<accession>A0ABP8VUJ0</accession>
<comment type="caution">
    <text evidence="3">The sequence shown here is derived from an EMBL/GenBank/DDBJ whole genome shotgun (WGS) entry which is preliminary data.</text>
</comment>